<feature type="transmembrane region" description="Helical" evidence="9">
    <location>
        <begin position="188"/>
        <end position="206"/>
    </location>
</feature>
<feature type="transmembrane region" description="Helical" evidence="9">
    <location>
        <begin position="288"/>
        <end position="307"/>
    </location>
</feature>
<keyword evidence="3" id="KW-1003">Cell membrane</keyword>
<evidence type="ECO:0000259" key="10">
    <source>
        <dbReference type="PROSITE" id="PS51104"/>
    </source>
</evidence>
<dbReference type="InterPro" id="IPR006327">
    <property type="entry name" value="PTS_IIC_fruc"/>
</dbReference>
<dbReference type="Proteomes" id="UP001224516">
    <property type="component" value="Unassembled WGS sequence"/>
</dbReference>
<feature type="transmembrane region" description="Helical" evidence="9">
    <location>
        <begin position="112"/>
        <end position="130"/>
    </location>
</feature>
<evidence type="ECO:0000256" key="9">
    <source>
        <dbReference type="SAM" id="Phobius"/>
    </source>
</evidence>
<evidence type="ECO:0000256" key="7">
    <source>
        <dbReference type="ARBA" id="ARBA00022989"/>
    </source>
</evidence>
<dbReference type="RefSeq" id="WP_307913882.1">
    <property type="nucleotide sequence ID" value="NZ_JAVFJF020000019.1"/>
</dbReference>
<evidence type="ECO:0000313" key="11">
    <source>
        <dbReference type="EMBL" id="MEJ8675192.1"/>
    </source>
</evidence>
<evidence type="ECO:0000256" key="4">
    <source>
        <dbReference type="ARBA" id="ARBA00022597"/>
    </source>
</evidence>
<dbReference type="EMBL" id="JAVFJF020000019">
    <property type="protein sequence ID" value="MEJ8675192.1"/>
    <property type="molecule type" value="Genomic_DNA"/>
</dbReference>
<feature type="transmembrane region" description="Helical" evidence="9">
    <location>
        <begin position="69"/>
        <end position="91"/>
    </location>
</feature>
<protein>
    <submittedName>
        <fullName evidence="11">PTS fructose transporter subunit IIC</fullName>
    </submittedName>
</protein>
<keyword evidence="4" id="KW-0762">Sugar transport</keyword>
<feature type="transmembrane region" description="Helical" evidence="9">
    <location>
        <begin position="26"/>
        <end position="49"/>
    </location>
</feature>
<feature type="domain" description="PTS EIIC type-2" evidence="10">
    <location>
        <begin position="23"/>
        <end position="357"/>
    </location>
</feature>
<organism evidence="11 12">
    <name type="scientific">Chromobacterium amazonense</name>
    <dbReference type="NCBI Taxonomy" id="1382803"/>
    <lineage>
        <taxon>Bacteria</taxon>
        <taxon>Pseudomonadati</taxon>
        <taxon>Pseudomonadota</taxon>
        <taxon>Betaproteobacteria</taxon>
        <taxon>Neisseriales</taxon>
        <taxon>Chromobacteriaceae</taxon>
        <taxon>Chromobacterium</taxon>
    </lineage>
</organism>
<dbReference type="NCBIfam" id="TIGR01427">
    <property type="entry name" value="PTS_IIC_fructo"/>
    <property type="match status" value="1"/>
</dbReference>
<proteinExistence type="predicted"/>
<keyword evidence="12" id="KW-1185">Reference proteome</keyword>
<keyword evidence="8 9" id="KW-0472">Membrane</keyword>
<feature type="transmembrane region" description="Helical" evidence="9">
    <location>
        <begin position="327"/>
        <end position="347"/>
    </location>
</feature>
<keyword evidence="7 9" id="KW-1133">Transmembrane helix</keyword>
<dbReference type="Pfam" id="PF02378">
    <property type="entry name" value="PTS_EIIC"/>
    <property type="match status" value="1"/>
</dbReference>
<name>A0ABU8V212_9NEIS</name>
<feature type="transmembrane region" description="Helical" evidence="9">
    <location>
        <begin position="150"/>
        <end position="176"/>
    </location>
</feature>
<comment type="caution">
    <text evidence="11">The sequence shown here is derived from an EMBL/GenBank/DDBJ whole genome shotgun (WGS) entry which is preliminary data.</text>
</comment>
<sequence length="363" mass="37176">MPALALFHPQTEENNMQAHLEQWKQYLLTGVSHVIPFIASGGILIALAISLAPMTGKGPDFSHAPVLKLIIDIGGSAFALLLPVLAGYISYARAGKPGLVAGMVGGQIAHTVNAGFLGALIAGLLAGWVVEQLKKMPAPKALKPLMPILIIPILSSLAIGVLMFEVLGVPIANLMVTLGVWLKSMGGANAMVLGALLGAMVAFDMGGPINKVAFFFGASMIAEGQYQVMGAVAAAVCIPPLGLGLATKLRKSLWTEQEREAGSAALGMGMIGITEGAIPFAASDPLRVIPTIVAGSALGGMIAMLGGVGDHAPHGGPIVLPVIDNRWMFALAIAAGVLLVAVTINLLKARAADRLPAAAPAHE</sequence>
<comment type="subcellular location">
    <subcellularLocation>
        <location evidence="1">Cell inner membrane</location>
        <topology evidence="1">Multi-pass membrane protein</topology>
    </subcellularLocation>
</comment>
<dbReference type="PROSITE" id="PS51104">
    <property type="entry name" value="PTS_EIIC_TYPE_2"/>
    <property type="match status" value="1"/>
</dbReference>
<evidence type="ECO:0000256" key="5">
    <source>
        <dbReference type="ARBA" id="ARBA00022683"/>
    </source>
</evidence>
<accession>A0ABU8V212</accession>
<keyword evidence="6 9" id="KW-0812">Transmembrane</keyword>
<evidence type="ECO:0000313" key="12">
    <source>
        <dbReference type="Proteomes" id="UP001224516"/>
    </source>
</evidence>
<feature type="transmembrane region" description="Helical" evidence="9">
    <location>
        <begin position="226"/>
        <end position="246"/>
    </location>
</feature>
<dbReference type="PANTHER" id="PTHR30505">
    <property type="entry name" value="FRUCTOSE-LIKE PERMEASE"/>
    <property type="match status" value="1"/>
</dbReference>
<dbReference type="InterPro" id="IPR013014">
    <property type="entry name" value="PTS_EIIC_2"/>
</dbReference>
<keyword evidence="5" id="KW-0598">Phosphotransferase system</keyword>
<keyword evidence="2" id="KW-0813">Transport</keyword>
<reference evidence="11 12" key="1">
    <citation type="submission" date="2023-12" db="EMBL/GenBank/DDBJ databases">
        <title>Evaluation and characterization of a potential secondary metabolite violacein from indigenous Chromobacterium amazonense SAM215.</title>
        <authorList>
            <person name="Tarafdar M.R."/>
            <person name="Abedin S.M."/>
            <person name="Atiqua A."/>
            <person name="Saha A."/>
            <person name="Khan S.N."/>
        </authorList>
    </citation>
    <scope>NUCLEOTIDE SEQUENCE [LARGE SCALE GENOMIC DNA]</scope>
    <source>
        <strain evidence="11 12">SAM215</strain>
    </source>
</reference>
<dbReference type="InterPro" id="IPR050864">
    <property type="entry name" value="Bacterial_PTS_Sugar_Transport"/>
</dbReference>
<evidence type="ECO:0000256" key="6">
    <source>
        <dbReference type="ARBA" id="ARBA00022692"/>
    </source>
</evidence>
<dbReference type="InterPro" id="IPR003352">
    <property type="entry name" value="PTS_EIIC"/>
</dbReference>
<dbReference type="PANTHER" id="PTHR30505:SF0">
    <property type="entry name" value="FRUCTOSE-LIKE PTS SYSTEM EIIBC COMPONENT-RELATED"/>
    <property type="match status" value="1"/>
</dbReference>
<evidence type="ECO:0000256" key="1">
    <source>
        <dbReference type="ARBA" id="ARBA00004429"/>
    </source>
</evidence>
<evidence type="ECO:0000256" key="8">
    <source>
        <dbReference type="ARBA" id="ARBA00023136"/>
    </source>
</evidence>
<gene>
    <name evidence="11" type="ORF">QCL97_010700</name>
</gene>
<evidence type="ECO:0000256" key="2">
    <source>
        <dbReference type="ARBA" id="ARBA00022448"/>
    </source>
</evidence>
<evidence type="ECO:0000256" key="3">
    <source>
        <dbReference type="ARBA" id="ARBA00022475"/>
    </source>
</evidence>